<sequence>MDFWIFVALVFGPLIVLQFAMQIVLVLPSTDVLAANAPGDAAASRKMLESQMKGMASAAYASIGIVLIGALLLLSATARRLHDRGRAGWWALILPLGLFATGLGQARRTAEAVERMPALMEKMQRQPGNPASMIDWMTQANASAHGPDWPAIVAGLLLVWLAIELGRAGTDGPNRFGPAPG</sequence>
<evidence type="ECO:0000313" key="2">
    <source>
        <dbReference type="EMBL" id="GAA0864587.1"/>
    </source>
</evidence>
<keyword evidence="1" id="KW-0812">Transmembrane</keyword>
<keyword evidence="3" id="KW-1185">Reference proteome</keyword>
<dbReference type="Proteomes" id="UP001500738">
    <property type="component" value="Unassembled WGS sequence"/>
</dbReference>
<dbReference type="Pfam" id="PF05656">
    <property type="entry name" value="DUF805"/>
    <property type="match status" value="1"/>
</dbReference>
<evidence type="ECO:0000313" key="3">
    <source>
        <dbReference type="Proteomes" id="UP001500738"/>
    </source>
</evidence>
<keyword evidence="1" id="KW-1133">Transmembrane helix</keyword>
<organism evidence="2 3">
    <name type="scientific">Sphingopyxis soli</name>
    <dbReference type="NCBI Taxonomy" id="592051"/>
    <lineage>
        <taxon>Bacteria</taxon>
        <taxon>Pseudomonadati</taxon>
        <taxon>Pseudomonadota</taxon>
        <taxon>Alphaproteobacteria</taxon>
        <taxon>Sphingomonadales</taxon>
        <taxon>Sphingomonadaceae</taxon>
        <taxon>Sphingopyxis</taxon>
    </lineage>
</organism>
<keyword evidence="1" id="KW-0472">Membrane</keyword>
<proteinExistence type="predicted"/>
<protein>
    <recommendedName>
        <fullName evidence="4">DUF4149 domain-containing protein</fullName>
    </recommendedName>
</protein>
<dbReference type="InterPro" id="IPR008523">
    <property type="entry name" value="DUF805"/>
</dbReference>
<dbReference type="EMBL" id="BAAAFE010000007">
    <property type="protein sequence ID" value="GAA0864587.1"/>
    <property type="molecule type" value="Genomic_DNA"/>
</dbReference>
<feature type="transmembrane region" description="Helical" evidence="1">
    <location>
        <begin position="58"/>
        <end position="76"/>
    </location>
</feature>
<accession>A0ABN1M5K8</accession>
<reference evidence="2 3" key="1">
    <citation type="journal article" date="2019" name="Int. J. Syst. Evol. Microbiol.">
        <title>The Global Catalogue of Microorganisms (GCM) 10K type strain sequencing project: providing services to taxonomists for standard genome sequencing and annotation.</title>
        <authorList>
            <consortium name="The Broad Institute Genomics Platform"/>
            <consortium name="The Broad Institute Genome Sequencing Center for Infectious Disease"/>
            <person name="Wu L."/>
            <person name="Ma J."/>
        </authorList>
    </citation>
    <scope>NUCLEOTIDE SEQUENCE [LARGE SCALE GENOMIC DNA]</scope>
    <source>
        <strain evidence="2 3">JCM 15910</strain>
    </source>
</reference>
<evidence type="ECO:0000256" key="1">
    <source>
        <dbReference type="SAM" id="Phobius"/>
    </source>
</evidence>
<comment type="caution">
    <text evidence="2">The sequence shown here is derived from an EMBL/GenBank/DDBJ whole genome shotgun (WGS) entry which is preliminary data.</text>
</comment>
<feature type="transmembrane region" description="Helical" evidence="1">
    <location>
        <begin position="88"/>
        <end position="106"/>
    </location>
</feature>
<evidence type="ECO:0008006" key="4">
    <source>
        <dbReference type="Google" id="ProtNLM"/>
    </source>
</evidence>
<gene>
    <name evidence="2" type="ORF">GCM10009115_19720</name>
</gene>
<name>A0ABN1M5K8_9SPHN</name>